<keyword evidence="8" id="KW-1185">Reference proteome</keyword>
<feature type="domain" description="D-isomer specific 2-hydroxyacid dehydrogenase catalytic" evidence="5">
    <location>
        <begin position="40"/>
        <end position="323"/>
    </location>
</feature>
<dbReference type="Pfam" id="PF02826">
    <property type="entry name" value="2-Hacid_dh_C"/>
    <property type="match status" value="1"/>
</dbReference>
<dbReference type="GO" id="GO:0051287">
    <property type="term" value="F:NAD binding"/>
    <property type="evidence" value="ECO:0007669"/>
    <property type="project" value="InterPro"/>
</dbReference>
<dbReference type="Gene3D" id="3.40.50.720">
    <property type="entry name" value="NAD(P)-binding Rossmann-like Domain"/>
    <property type="match status" value="2"/>
</dbReference>
<evidence type="ECO:0000256" key="4">
    <source>
        <dbReference type="RuleBase" id="RU003719"/>
    </source>
</evidence>
<dbReference type="InterPro" id="IPR029753">
    <property type="entry name" value="D-isomer_DH_CS"/>
</dbReference>
<dbReference type="SUPFAM" id="SSF51735">
    <property type="entry name" value="NAD(P)-binding Rossmann-fold domains"/>
    <property type="match status" value="1"/>
</dbReference>
<dbReference type="InterPro" id="IPR006139">
    <property type="entry name" value="D-isomer_2_OHA_DH_cat_dom"/>
</dbReference>
<proteinExistence type="inferred from homology"/>
<dbReference type="InterPro" id="IPR050223">
    <property type="entry name" value="D-isomer_2-hydroxyacid_DH"/>
</dbReference>
<dbReference type="AlphaFoldDB" id="A0A939HLR4"/>
<dbReference type="GO" id="GO:0030267">
    <property type="term" value="F:glyoxylate reductase (NADPH) activity"/>
    <property type="evidence" value="ECO:0007669"/>
    <property type="project" value="TreeGrafter"/>
</dbReference>
<evidence type="ECO:0000256" key="2">
    <source>
        <dbReference type="ARBA" id="ARBA00023002"/>
    </source>
</evidence>
<dbReference type="InterPro" id="IPR029752">
    <property type="entry name" value="D-isomer_DH_CS1"/>
</dbReference>
<comment type="similarity">
    <text evidence="1 4">Belongs to the D-isomer specific 2-hydroxyacid dehydrogenase family.</text>
</comment>
<dbReference type="SUPFAM" id="SSF52283">
    <property type="entry name" value="Formate/glycerate dehydrogenase catalytic domain-like"/>
    <property type="match status" value="1"/>
</dbReference>
<evidence type="ECO:0000313" key="8">
    <source>
        <dbReference type="Proteomes" id="UP000664073"/>
    </source>
</evidence>
<dbReference type="RefSeq" id="WP_207844473.1">
    <property type="nucleotide sequence ID" value="NZ_JAFVMH010000001.1"/>
</dbReference>
<dbReference type="EMBL" id="JAFVMH010000001">
    <property type="protein sequence ID" value="MBO1323868.1"/>
    <property type="molecule type" value="Genomic_DNA"/>
</dbReference>
<evidence type="ECO:0000256" key="1">
    <source>
        <dbReference type="ARBA" id="ARBA00005854"/>
    </source>
</evidence>
<protein>
    <submittedName>
        <fullName evidence="7">D-glycerate dehydrogenase</fullName>
    </submittedName>
</protein>
<dbReference type="Proteomes" id="UP000664073">
    <property type="component" value="Unassembled WGS sequence"/>
</dbReference>
<dbReference type="CDD" id="cd05301">
    <property type="entry name" value="GDH"/>
    <property type="match status" value="1"/>
</dbReference>
<dbReference type="GO" id="GO:0016618">
    <property type="term" value="F:hydroxypyruvate reductase [NAD(P)H] activity"/>
    <property type="evidence" value="ECO:0007669"/>
    <property type="project" value="TreeGrafter"/>
</dbReference>
<dbReference type="FunFam" id="3.40.50.720:FF:000203">
    <property type="entry name" value="D-3-phosphoglycerate dehydrogenase (SerA)"/>
    <property type="match status" value="1"/>
</dbReference>
<comment type="caution">
    <text evidence="7">The sequence shown here is derived from an EMBL/GenBank/DDBJ whole genome shotgun (WGS) entry which is preliminary data.</text>
</comment>
<organism evidence="7 8">
    <name type="scientific">Acetobacter garciniae</name>
    <dbReference type="NCBI Taxonomy" id="2817435"/>
    <lineage>
        <taxon>Bacteria</taxon>
        <taxon>Pseudomonadati</taxon>
        <taxon>Pseudomonadota</taxon>
        <taxon>Alphaproteobacteria</taxon>
        <taxon>Acetobacterales</taxon>
        <taxon>Acetobacteraceae</taxon>
        <taxon>Acetobacter</taxon>
    </lineage>
</organism>
<dbReference type="PROSITE" id="PS00065">
    <property type="entry name" value="D_2_HYDROXYACID_DH_1"/>
    <property type="match status" value="1"/>
</dbReference>
<accession>A0A939HLR4</accession>
<keyword evidence="3" id="KW-0520">NAD</keyword>
<reference evidence="7" key="1">
    <citation type="submission" date="2021-03" db="EMBL/GenBank/DDBJ databases">
        <title>The complete genome sequence of Acetobacter sp. TBRC 12339.</title>
        <authorList>
            <person name="Charoenyingcharoen P."/>
            <person name="Yukphan P."/>
        </authorList>
    </citation>
    <scope>NUCLEOTIDE SEQUENCE</scope>
    <source>
        <strain evidence="7">TBRC 12339</strain>
    </source>
</reference>
<dbReference type="Pfam" id="PF00389">
    <property type="entry name" value="2-Hacid_dh"/>
    <property type="match status" value="1"/>
</dbReference>
<dbReference type="PROSITE" id="PS00671">
    <property type="entry name" value="D_2_HYDROXYACID_DH_3"/>
    <property type="match status" value="1"/>
</dbReference>
<evidence type="ECO:0000259" key="6">
    <source>
        <dbReference type="Pfam" id="PF02826"/>
    </source>
</evidence>
<gene>
    <name evidence="7" type="ORF">J2D77_01695</name>
</gene>
<feature type="domain" description="D-isomer specific 2-hydroxyacid dehydrogenase NAD-binding" evidence="6">
    <location>
        <begin position="114"/>
        <end position="292"/>
    </location>
</feature>
<evidence type="ECO:0000313" key="7">
    <source>
        <dbReference type="EMBL" id="MBO1323868.1"/>
    </source>
</evidence>
<dbReference type="GO" id="GO:0005829">
    <property type="term" value="C:cytosol"/>
    <property type="evidence" value="ECO:0007669"/>
    <property type="project" value="TreeGrafter"/>
</dbReference>
<evidence type="ECO:0000256" key="3">
    <source>
        <dbReference type="ARBA" id="ARBA00023027"/>
    </source>
</evidence>
<dbReference type="InterPro" id="IPR036291">
    <property type="entry name" value="NAD(P)-bd_dom_sf"/>
</dbReference>
<evidence type="ECO:0000259" key="5">
    <source>
        <dbReference type="Pfam" id="PF00389"/>
    </source>
</evidence>
<dbReference type="PANTHER" id="PTHR10996:SF283">
    <property type="entry name" value="GLYOXYLATE_HYDROXYPYRUVATE REDUCTASE B"/>
    <property type="match status" value="1"/>
</dbReference>
<sequence>MTATPPRLIRSVRLLDAAEARIRSEFTAPPPPDTAMDTPTAIALANEFKPFAMVVTHTAPLRKPDIAKLPDSVKLVATVSVGLDHLDVPALLERGIAVSNTPDVLTDCNADLAMMLVLAASRRAAEYFTLVKTTGWTKPLGMADMLGHRVSGKRLGIVGMGRIGQALARRARGFDMDILYHNRRRLDAAEEAGATYYATLEDMLPHCDIVSLHMPGNASAPPIINAQTLALLPRGSVLVNAARGSLVDEDALIDALQSGQLSGAGLDVYRHEPNPNPRLVALPNLFTTPHMGSATVETRTAMCMLALDNVAALAAGRPMPSPVTA</sequence>
<dbReference type="InterPro" id="IPR006140">
    <property type="entry name" value="D-isomer_DH_NAD-bd"/>
</dbReference>
<name>A0A939HLR4_9PROT</name>
<keyword evidence="2 4" id="KW-0560">Oxidoreductase</keyword>
<dbReference type="PANTHER" id="PTHR10996">
    <property type="entry name" value="2-HYDROXYACID DEHYDROGENASE-RELATED"/>
    <property type="match status" value="1"/>
</dbReference>